<dbReference type="Pfam" id="PF13524">
    <property type="entry name" value="Glyco_trans_1_2"/>
    <property type="match status" value="1"/>
</dbReference>
<dbReference type="SUPFAM" id="SSF53756">
    <property type="entry name" value="UDP-Glycosyltransferase/glycogen phosphorylase"/>
    <property type="match status" value="1"/>
</dbReference>
<dbReference type="Proteomes" id="UP001611383">
    <property type="component" value="Chromosome"/>
</dbReference>
<protein>
    <submittedName>
        <fullName evidence="2">Glycosyltransferase</fullName>
    </submittedName>
</protein>
<organism evidence="2 3">
    <name type="scientific">Archangium minus</name>
    <dbReference type="NCBI Taxonomy" id="83450"/>
    <lineage>
        <taxon>Bacteria</taxon>
        <taxon>Pseudomonadati</taxon>
        <taxon>Myxococcota</taxon>
        <taxon>Myxococcia</taxon>
        <taxon>Myxococcales</taxon>
        <taxon>Cystobacterineae</taxon>
        <taxon>Archangiaceae</taxon>
        <taxon>Archangium</taxon>
    </lineage>
</organism>
<gene>
    <name evidence="2" type="ORF">F0U60_46810</name>
</gene>
<dbReference type="Gene3D" id="3.40.50.2000">
    <property type="entry name" value="Glycogen Phosphorylase B"/>
    <property type="match status" value="2"/>
</dbReference>
<dbReference type="RefSeq" id="WP_395810350.1">
    <property type="nucleotide sequence ID" value="NZ_CP043494.1"/>
</dbReference>
<reference evidence="2 3" key="1">
    <citation type="submission" date="2019-08" db="EMBL/GenBank/DDBJ databases">
        <title>Archangium and Cystobacter genomes.</title>
        <authorList>
            <person name="Chen I.-C.K."/>
            <person name="Wielgoss S."/>
        </authorList>
    </citation>
    <scope>NUCLEOTIDE SEQUENCE [LARGE SCALE GENOMIC DNA]</scope>
    <source>
        <strain evidence="2 3">Cbm 6</strain>
    </source>
</reference>
<dbReference type="InterPro" id="IPR055259">
    <property type="entry name" value="YkvP/CgeB_Glyco_trans-like"/>
</dbReference>
<evidence type="ECO:0000313" key="2">
    <source>
        <dbReference type="EMBL" id="WNG50810.1"/>
    </source>
</evidence>
<evidence type="ECO:0000313" key="3">
    <source>
        <dbReference type="Proteomes" id="UP001611383"/>
    </source>
</evidence>
<dbReference type="CDD" id="cd03801">
    <property type="entry name" value="GT4_PimA-like"/>
    <property type="match status" value="1"/>
</dbReference>
<keyword evidence="3" id="KW-1185">Reference proteome</keyword>
<accession>A0ABY9X627</accession>
<evidence type="ECO:0000259" key="1">
    <source>
        <dbReference type="Pfam" id="PF13524"/>
    </source>
</evidence>
<sequence>MRIVFFCHSLLSDWNHGNAHFLRGVVTDLALRGHDVRVFEPVDAWSMQNLLAEPLGAEALGEVRTVYPHVVPERYALDTLDLDRALEGAHLVIVHEWSAPELVKRLGERRKAGGTFRLLFHDTHHRSVSAREEMARYELTHYDGVLAFGEVIRRIYLDAGWARQAWTWHEAADARVFHPQPHVKPERDLVWIGNWGDDERTAELHEFLLDPVKALGLKARVHGVRYPDTARAALAESGIEYAGWLPNHRAPVAFAQARVTVHVPRRPYTRALPGIPTIRPFEALACGIPLVTAPWSDAEGLFTPGQDFLVANNGQEMQRHLQALLADEGLRRELAEHGRRTVLARHTCGHRVDELLLICQQLGIEASELNPITRERVIA</sequence>
<dbReference type="EMBL" id="CP043494">
    <property type="protein sequence ID" value="WNG50810.1"/>
    <property type="molecule type" value="Genomic_DNA"/>
</dbReference>
<proteinExistence type="predicted"/>
<name>A0ABY9X627_9BACT</name>
<feature type="domain" description="Spore protein YkvP/CgeB glycosyl transferase-like" evidence="1">
    <location>
        <begin position="206"/>
        <end position="356"/>
    </location>
</feature>